<dbReference type="InterPro" id="IPR007696">
    <property type="entry name" value="DNA_mismatch_repair_MutS_core"/>
</dbReference>
<evidence type="ECO:0000256" key="10">
    <source>
        <dbReference type="RuleBase" id="RU003756"/>
    </source>
</evidence>
<dbReference type="InterPro" id="IPR005748">
    <property type="entry name" value="DNA_mismatch_repair_MutS"/>
</dbReference>
<dbReference type="Pfam" id="PF01624">
    <property type="entry name" value="MutS_I"/>
    <property type="match status" value="1"/>
</dbReference>
<protein>
    <recommendedName>
        <fullName evidence="2 9">DNA mismatch repair protein MutS</fullName>
    </recommendedName>
</protein>
<comment type="function">
    <text evidence="8 9">This protein is involved in the repair of mismatches in DNA. It is possible that it carries out the mismatch recognition step. This protein has a weak ATPase activity.</text>
</comment>
<dbReference type="HAMAP" id="MF_00096">
    <property type="entry name" value="MutS"/>
    <property type="match status" value="1"/>
</dbReference>
<dbReference type="InterPro" id="IPR036187">
    <property type="entry name" value="DNA_mismatch_repair_MutS_sf"/>
</dbReference>
<dbReference type="SMART" id="SM00533">
    <property type="entry name" value="MUTSd"/>
    <property type="match status" value="1"/>
</dbReference>
<dbReference type="RefSeq" id="WP_011450950.1">
    <property type="nucleotide sequence ID" value="NZ_LANT01000008.1"/>
</dbReference>
<dbReference type="SUPFAM" id="SSF48334">
    <property type="entry name" value="DNA repair protein MutS, domain III"/>
    <property type="match status" value="1"/>
</dbReference>
<sequence length="820" mass="91110">MSNNTEYTPVLRQYRALKEQYGECLLLYRLGDFYELFFEDAVIASKTLNIVLTKRGTDTPMCGVPYHSSESYIGRLVKSGYKVAVCEQIETAEEARKRSVRALVRREVTRIVTPGTLVEDSLLDAKENNYLACISNIGERYGVAWMELSTGLFHVRASKLEDLDSEIQRLGPSELLISDKLKEQQSMELVLKRHRCAITSHNESFFDSKRAEKVLCGVYGVTTVQGLGDFEEVEVSACGSLLEYVRMTQRGSLPKLSYPKVRDSNSFVLIDGPALRNLELFSTQSGEKKGSLISTIDHTVTAMGSRMLKRYLAFPVACHNVINGRQDAVEFFVSNRSLCEVIRGVINGFPDIERILTRVKFSKCSPKDIHLLGRALSKIFELSRIISRSTHAIISKILVSLGDHRDLLKLISEVMLENNATITKDGGFINPGCNERLAELARIQNDSGVLIQRLRDKYRALTGISSLKILSNNLLGYYIEVSSSYKVSDESFVRRQSLANSTRYTTAELKELEERIVSAQSESADLEAQIFKGLCSRIADECQDIGLAAEAVAELDVLTTLAEVAVENNYVRPIVDDSKQFKIVRGRHPVVEVGTDFIANDCDLSEGNSMSLITGPNMAGKSTFLRQNALIAVLAHIGSFVPAEHAHIGVIDKIFSRVGASDNIALGHSTFMVEMVETAAILNQATSKSLVILDEIGRGTAINDGLSIALAAIEHIHDVTKSRAICATHYHELPKLSSHFENIRFFCLRIEEWKGEVVFLHELIPGISSRSYGIHVAGLAGFPKGALERAKFFMSKFDEAEHYRSIDSIDITSGRHITDE</sequence>
<keyword evidence="3 9" id="KW-0547">Nucleotide-binding</keyword>
<feature type="domain" description="DNA mismatch repair proteins mutS family" evidence="11">
    <location>
        <begin position="689"/>
        <end position="705"/>
    </location>
</feature>
<evidence type="ECO:0000256" key="8">
    <source>
        <dbReference type="ARBA" id="ARBA00024647"/>
    </source>
</evidence>
<evidence type="ECO:0000256" key="1">
    <source>
        <dbReference type="ARBA" id="ARBA00006271"/>
    </source>
</evidence>
<dbReference type="InterPro" id="IPR007861">
    <property type="entry name" value="DNA_mismatch_repair_MutS_clamp"/>
</dbReference>
<dbReference type="GO" id="GO:0005829">
    <property type="term" value="C:cytosol"/>
    <property type="evidence" value="ECO:0007669"/>
    <property type="project" value="TreeGrafter"/>
</dbReference>
<dbReference type="FunFam" id="3.40.1170.10:FF:000001">
    <property type="entry name" value="DNA mismatch repair protein MutS"/>
    <property type="match status" value="1"/>
</dbReference>
<feature type="binding site" evidence="9">
    <location>
        <begin position="615"/>
        <end position="622"/>
    </location>
    <ligand>
        <name>ATP</name>
        <dbReference type="ChEBI" id="CHEBI:30616"/>
    </ligand>
</feature>
<dbReference type="NCBIfam" id="NF003810">
    <property type="entry name" value="PRK05399.1"/>
    <property type="match status" value="1"/>
</dbReference>
<dbReference type="InterPro" id="IPR000432">
    <property type="entry name" value="DNA_mismatch_repair_MutS_C"/>
</dbReference>
<dbReference type="EMBL" id="LANT01000008">
    <property type="protein sequence ID" value="KJV63216.1"/>
    <property type="molecule type" value="Genomic_DNA"/>
</dbReference>
<dbReference type="InterPro" id="IPR045076">
    <property type="entry name" value="MutS"/>
</dbReference>
<dbReference type="Gene3D" id="3.40.50.300">
    <property type="entry name" value="P-loop containing nucleotide triphosphate hydrolases"/>
    <property type="match status" value="1"/>
</dbReference>
<dbReference type="Gene3D" id="3.40.1170.10">
    <property type="entry name" value="DNA repair protein MutS, domain I"/>
    <property type="match status" value="1"/>
</dbReference>
<evidence type="ECO:0000256" key="7">
    <source>
        <dbReference type="ARBA" id="ARBA00023204"/>
    </source>
</evidence>
<keyword evidence="6 9" id="KW-0238">DNA-binding</keyword>
<proteinExistence type="inferred from homology"/>
<keyword evidence="4 9" id="KW-0227">DNA damage</keyword>
<evidence type="ECO:0000313" key="12">
    <source>
        <dbReference type="EMBL" id="KJV63216.1"/>
    </source>
</evidence>
<dbReference type="GO" id="GO:0003684">
    <property type="term" value="F:damaged DNA binding"/>
    <property type="evidence" value="ECO:0007669"/>
    <property type="project" value="UniProtKB-UniRule"/>
</dbReference>
<dbReference type="Pfam" id="PF05190">
    <property type="entry name" value="MutS_IV"/>
    <property type="match status" value="1"/>
</dbReference>
<evidence type="ECO:0000256" key="4">
    <source>
        <dbReference type="ARBA" id="ARBA00022763"/>
    </source>
</evidence>
<comment type="caution">
    <text evidence="12">The sequence shown here is derived from an EMBL/GenBank/DDBJ whole genome shotgun (WGS) entry which is preliminary data.</text>
</comment>
<dbReference type="Pfam" id="PF05192">
    <property type="entry name" value="MutS_III"/>
    <property type="match status" value="1"/>
</dbReference>
<dbReference type="InterPro" id="IPR007695">
    <property type="entry name" value="DNA_mismatch_repair_MutS-lik_N"/>
</dbReference>
<dbReference type="NCBIfam" id="TIGR01070">
    <property type="entry name" value="mutS1"/>
    <property type="match status" value="1"/>
</dbReference>
<evidence type="ECO:0000259" key="11">
    <source>
        <dbReference type="PROSITE" id="PS00486"/>
    </source>
</evidence>
<dbReference type="InterPro" id="IPR027417">
    <property type="entry name" value="P-loop_NTPase"/>
</dbReference>
<dbReference type="SMART" id="SM00534">
    <property type="entry name" value="MUTSac"/>
    <property type="match status" value="1"/>
</dbReference>
<evidence type="ECO:0000256" key="3">
    <source>
        <dbReference type="ARBA" id="ARBA00022741"/>
    </source>
</evidence>
<keyword evidence="7 9" id="KW-0234">DNA repair</keyword>
<keyword evidence="5 9" id="KW-0067">ATP-binding</keyword>
<evidence type="ECO:0000256" key="9">
    <source>
        <dbReference type="HAMAP-Rule" id="MF_00096"/>
    </source>
</evidence>
<dbReference type="GO" id="GO:0006298">
    <property type="term" value="P:mismatch repair"/>
    <property type="evidence" value="ECO:0007669"/>
    <property type="project" value="UniProtKB-UniRule"/>
</dbReference>
<dbReference type="InterPro" id="IPR007860">
    <property type="entry name" value="DNA_mmatch_repair_MutS_con_dom"/>
</dbReference>
<dbReference type="Pfam" id="PF05188">
    <property type="entry name" value="MutS_II"/>
    <property type="match status" value="1"/>
</dbReference>
<dbReference type="Gene3D" id="3.30.420.110">
    <property type="entry name" value="MutS, connector domain"/>
    <property type="match status" value="1"/>
</dbReference>
<dbReference type="Proteomes" id="UP000033754">
    <property type="component" value="Unassembled WGS sequence"/>
</dbReference>
<evidence type="ECO:0000256" key="5">
    <source>
        <dbReference type="ARBA" id="ARBA00022840"/>
    </source>
</evidence>
<dbReference type="AlphaFoldDB" id="A0A0F3N652"/>
<dbReference type="GO" id="GO:0005524">
    <property type="term" value="F:ATP binding"/>
    <property type="evidence" value="ECO:0007669"/>
    <property type="project" value="UniProtKB-UniRule"/>
</dbReference>
<evidence type="ECO:0000313" key="13">
    <source>
        <dbReference type="Proteomes" id="UP000033754"/>
    </source>
</evidence>
<comment type="similarity">
    <text evidence="1 9 10">Belongs to the DNA mismatch repair MutS family.</text>
</comment>
<organism evidence="12 13">
    <name type="scientific">Anaplasma phagocytophilum str. NCH-1</name>
    <dbReference type="NCBI Taxonomy" id="1359161"/>
    <lineage>
        <taxon>Bacteria</taxon>
        <taxon>Pseudomonadati</taxon>
        <taxon>Pseudomonadota</taxon>
        <taxon>Alphaproteobacteria</taxon>
        <taxon>Rickettsiales</taxon>
        <taxon>Anaplasmataceae</taxon>
        <taxon>Anaplasma</taxon>
        <taxon>phagocytophilum group</taxon>
    </lineage>
</organism>
<dbReference type="GO" id="GO:0030983">
    <property type="term" value="F:mismatched DNA binding"/>
    <property type="evidence" value="ECO:0007669"/>
    <property type="project" value="InterPro"/>
</dbReference>
<dbReference type="PROSITE" id="PS00486">
    <property type="entry name" value="DNA_MISMATCH_REPAIR_2"/>
    <property type="match status" value="1"/>
</dbReference>
<accession>A0A0F3N652</accession>
<dbReference type="SUPFAM" id="SSF53150">
    <property type="entry name" value="DNA repair protein MutS, domain II"/>
    <property type="match status" value="1"/>
</dbReference>
<evidence type="ECO:0000256" key="6">
    <source>
        <dbReference type="ARBA" id="ARBA00023125"/>
    </source>
</evidence>
<reference evidence="12 13" key="1">
    <citation type="submission" date="2015-01" db="EMBL/GenBank/DDBJ databases">
        <title>Genome Sequencing of Rickettsiales.</title>
        <authorList>
            <person name="Daugherty S.C."/>
            <person name="Su Q."/>
            <person name="Abolude K."/>
            <person name="Beier-Sexton M."/>
            <person name="Carlyon J.A."/>
            <person name="Carter R."/>
            <person name="Day N.P."/>
            <person name="Dumler S.J."/>
            <person name="Dyachenko V."/>
            <person name="Godinez A."/>
            <person name="Kurtti T.J."/>
            <person name="Lichay M."/>
            <person name="Mullins K.E."/>
            <person name="Ott S."/>
            <person name="Pappas-Brown V."/>
            <person name="Paris D.H."/>
            <person name="Patel P."/>
            <person name="Richards A.L."/>
            <person name="Sadzewicz L."/>
            <person name="Sears K."/>
            <person name="Seidman D."/>
            <person name="Sengamalay N."/>
            <person name="Stenos J."/>
            <person name="Tallon L.J."/>
            <person name="Vincent G."/>
            <person name="Fraser C.M."/>
            <person name="Munderloh U."/>
            <person name="Dunning-Hotopp J.C."/>
        </authorList>
    </citation>
    <scope>NUCLEOTIDE SEQUENCE [LARGE SCALE GENOMIC DNA]</scope>
    <source>
        <strain evidence="12 13">NCH-1</strain>
    </source>
</reference>
<dbReference type="SUPFAM" id="SSF55271">
    <property type="entry name" value="DNA repair protein MutS, domain I"/>
    <property type="match status" value="1"/>
</dbReference>
<gene>
    <name evidence="9 12" type="primary">mutS</name>
    <name evidence="12" type="ORF">EPHNCH_1182</name>
</gene>
<dbReference type="SUPFAM" id="SSF52540">
    <property type="entry name" value="P-loop containing nucleoside triphosphate hydrolases"/>
    <property type="match status" value="1"/>
</dbReference>
<dbReference type="PANTHER" id="PTHR11361:SF34">
    <property type="entry name" value="DNA MISMATCH REPAIR PROTEIN MSH1, MITOCHONDRIAL"/>
    <property type="match status" value="1"/>
</dbReference>
<dbReference type="SMR" id="A0A0F3N652"/>
<dbReference type="GO" id="GO:0140664">
    <property type="term" value="F:ATP-dependent DNA damage sensor activity"/>
    <property type="evidence" value="ECO:0007669"/>
    <property type="project" value="InterPro"/>
</dbReference>
<dbReference type="InterPro" id="IPR016151">
    <property type="entry name" value="DNA_mismatch_repair_MutS_N"/>
</dbReference>
<name>A0A0F3N652_ANAPH</name>
<dbReference type="GeneID" id="92748147"/>
<dbReference type="InterPro" id="IPR036678">
    <property type="entry name" value="MutS_con_dom_sf"/>
</dbReference>
<dbReference type="Pfam" id="PF00488">
    <property type="entry name" value="MutS_V"/>
    <property type="match status" value="1"/>
</dbReference>
<dbReference type="PIRSF" id="PIRSF037677">
    <property type="entry name" value="DNA_mis_repair_Msh6"/>
    <property type="match status" value="1"/>
</dbReference>
<dbReference type="PANTHER" id="PTHR11361">
    <property type="entry name" value="DNA MISMATCH REPAIR PROTEIN MUTS FAMILY MEMBER"/>
    <property type="match status" value="1"/>
</dbReference>
<dbReference type="InterPro" id="IPR017261">
    <property type="entry name" value="DNA_mismatch_repair_MutS/MSH"/>
</dbReference>
<dbReference type="Gene3D" id="1.10.1420.10">
    <property type="match status" value="2"/>
</dbReference>
<dbReference type="PATRIC" id="fig|1359161.3.peg.1337"/>
<evidence type="ECO:0000256" key="2">
    <source>
        <dbReference type="ARBA" id="ARBA00021982"/>
    </source>
</evidence>